<gene>
    <name evidence="2" type="ORF">Zmor_000329</name>
</gene>
<reference evidence="2" key="1">
    <citation type="journal article" date="2023" name="G3 (Bethesda)">
        <title>Whole genome assemblies of Zophobas morio and Tenebrio molitor.</title>
        <authorList>
            <person name="Kaur S."/>
            <person name="Stinson S.A."/>
            <person name="diCenzo G.C."/>
        </authorList>
    </citation>
    <scope>NUCLEOTIDE SEQUENCE</scope>
    <source>
        <strain evidence="2">QUZm001</strain>
    </source>
</reference>
<name>A0AA38J0M5_9CUCU</name>
<feature type="coiled-coil region" evidence="1">
    <location>
        <begin position="11"/>
        <end position="42"/>
    </location>
</feature>
<accession>A0AA38J0M5</accession>
<sequence length="105" mass="13088">MWDEEGIQRYRSRLEKKKFEVREDIEAMIAELINLIVEATEKRKIYIWQGRNNGWNGECGELKRKAREKLRKWNNNRGRKEEYLQARENYRRKCEERKREKPEEE</sequence>
<dbReference type="AlphaFoldDB" id="A0AA38J0M5"/>
<comment type="caution">
    <text evidence="2">The sequence shown here is derived from an EMBL/GenBank/DDBJ whole genome shotgun (WGS) entry which is preliminary data.</text>
</comment>
<dbReference type="Proteomes" id="UP001168821">
    <property type="component" value="Unassembled WGS sequence"/>
</dbReference>
<protein>
    <submittedName>
        <fullName evidence="2">Uncharacterized protein</fullName>
    </submittedName>
</protein>
<keyword evidence="1" id="KW-0175">Coiled coil</keyword>
<organism evidence="2 3">
    <name type="scientific">Zophobas morio</name>
    <dbReference type="NCBI Taxonomy" id="2755281"/>
    <lineage>
        <taxon>Eukaryota</taxon>
        <taxon>Metazoa</taxon>
        <taxon>Ecdysozoa</taxon>
        <taxon>Arthropoda</taxon>
        <taxon>Hexapoda</taxon>
        <taxon>Insecta</taxon>
        <taxon>Pterygota</taxon>
        <taxon>Neoptera</taxon>
        <taxon>Endopterygota</taxon>
        <taxon>Coleoptera</taxon>
        <taxon>Polyphaga</taxon>
        <taxon>Cucujiformia</taxon>
        <taxon>Tenebrionidae</taxon>
        <taxon>Zophobas</taxon>
    </lineage>
</organism>
<evidence type="ECO:0000256" key="1">
    <source>
        <dbReference type="SAM" id="Coils"/>
    </source>
</evidence>
<dbReference type="EMBL" id="JALNTZ010000001">
    <property type="protein sequence ID" value="KAJ3664786.1"/>
    <property type="molecule type" value="Genomic_DNA"/>
</dbReference>
<keyword evidence="3" id="KW-1185">Reference proteome</keyword>
<proteinExistence type="predicted"/>
<evidence type="ECO:0000313" key="3">
    <source>
        <dbReference type="Proteomes" id="UP001168821"/>
    </source>
</evidence>
<evidence type="ECO:0000313" key="2">
    <source>
        <dbReference type="EMBL" id="KAJ3664786.1"/>
    </source>
</evidence>